<accession>A0AAW1RH06</accession>
<keyword evidence="2" id="KW-1185">Reference proteome</keyword>
<sequence length="229" mass="25510">MANDPTLASCCSRDLRDQAKHERLCATLRSFDTTNARMKVRQQATYSQQVQQDELQQDEAAAAAFQQELTRRRQLPCMGVEDMGVDADADETAGPAQISRPLQLNFCYYGSARSQGSAAVQSLWQILTHQHRHVCFEIQEHSLDHSEPCIAKLDQGRAVAFMRLPAGHVHQELLAARIRHWLHCHGLPEGREDDGDASDSEEEGAGPCHICGRSYAHEHISRVGGQDSL</sequence>
<proteinExistence type="predicted"/>
<reference evidence="1 2" key="1">
    <citation type="journal article" date="2024" name="Nat. Commun.">
        <title>Phylogenomics reveals the evolutionary origins of lichenization in chlorophyte algae.</title>
        <authorList>
            <person name="Puginier C."/>
            <person name="Libourel C."/>
            <person name="Otte J."/>
            <person name="Skaloud P."/>
            <person name="Haon M."/>
            <person name="Grisel S."/>
            <person name="Petersen M."/>
            <person name="Berrin J.G."/>
            <person name="Delaux P.M."/>
            <person name="Dal Grande F."/>
            <person name="Keller J."/>
        </authorList>
    </citation>
    <scope>NUCLEOTIDE SEQUENCE [LARGE SCALE GENOMIC DNA]</scope>
    <source>
        <strain evidence="1 2">SAG 2145</strain>
    </source>
</reference>
<evidence type="ECO:0000313" key="2">
    <source>
        <dbReference type="Proteomes" id="UP001438707"/>
    </source>
</evidence>
<comment type="caution">
    <text evidence="1">The sequence shown here is derived from an EMBL/GenBank/DDBJ whole genome shotgun (WGS) entry which is preliminary data.</text>
</comment>
<dbReference type="EMBL" id="JALJOS010000011">
    <property type="protein sequence ID" value="KAK9832902.1"/>
    <property type="molecule type" value="Genomic_DNA"/>
</dbReference>
<protein>
    <submittedName>
        <fullName evidence="1">Uncharacterized protein</fullName>
    </submittedName>
</protein>
<name>A0AAW1RH06_9CHLO</name>
<organism evidence="1 2">
    <name type="scientific">Apatococcus lobatus</name>
    <dbReference type="NCBI Taxonomy" id="904363"/>
    <lineage>
        <taxon>Eukaryota</taxon>
        <taxon>Viridiplantae</taxon>
        <taxon>Chlorophyta</taxon>
        <taxon>core chlorophytes</taxon>
        <taxon>Trebouxiophyceae</taxon>
        <taxon>Chlorellales</taxon>
        <taxon>Chlorellaceae</taxon>
        <taxon>Apatococcus</taxon>
    </lineage>
</organism>
<dbReference type="AlphaFoldDB" id="A0AAW1RH06"/>
<evidence type="ECO:0000313" key="1">
    <source>
        <dbReference type="EMBL" id="KAK9832902.1"/>
    </source>
</evidence>
<gene>
    <name evidence="1" type="ORF">WJX74_001234</name>
</gene>
<dbReference type="Proteomes" id="UP001438707">
    <property type="component" value="Unassembled WGS sequence"/>
</dbReference>